<feature type="signal peptide" evidence="1">
    <location>
        <begin position="1"/>
        <end position="26"/>
    </location>
</feature>
<proteinExistence type="predicted"/>
<evidence type="ECO:0000313" key="2">
    <source>
        <dbReference type="EMBL" id="PJI90980.1"/>
    </source>
</evidence>
<keyword evidence="3" id="KW-1185">Reference proteome</keyword>
<gene>
    <name evidence="2" type="ORF">CLV34_2239</name>
</gene>
<organism evidence="2 3">
    <name type="scientific">Luteimicrobium subarcticum</name>
    <dbReference type="NCBI Taxonomy" id="620910"/>
    <lineage>
        <taxon>Bacteria</taxon>
        <taxon>Bacillati</taxon>
        <taxon>Actinomycetota</taxon>
        <taxon>Actinomycetes</taxon>
        <taxon>Micrococcales</taxon>
        <taxon>Luteimicrobium</taxon>
    </lineage>
</organism>
<evidence type="ECO:0000313" key="3">
    <source>
        <dbReference type="Proteomes" id="UP000231586"/>
    </source>
</evidence>
<dbReference type="SUPFAM" id="SSF89392">
    <property type="entry name" value="Prokaryotic lipoproteins and lipoprotein localization factors"/>
    <property type="match status" value="1"/>
</dbReference>
<reference evidence="2 3" key="1">
    <citation type="submission" date="2017-11" db="EMBL/GenBank/DDBJ databases">
        <title>Genomic Encyclopedia of Archaeal and Bacterial Type Strains, Phase II (KMG-II): From Individual Species to Whole Genera.</title>
        <authorList>
            <person name="Goeker M."/>
        </authorList>
    </citation>
    <scope>NUCLEOTIDE SEQUENCE [LARGE SCALE GENOMIC DNA]</scope>
    <source>
        <strain evidence="2 3">DSM 22413</strain>
    </source>
</reference>
<evidence type="ECO:0008006" key="4">
    <source>
        <dbReference type="Google" id="ProtNLM"/>
    </source>
</evidence>
<evidence type="ECO:0000256" key="1">
    <source>
        <dbReference type="SAM" id="SignalP"/>
    </source>
</evidence>
<dbReference type="RefSeq" id="WP_100350382.1">
    <property type="nucleotide sequence ID" value="NZ_PGTZ01000009.1"/>
</dbReference>
<dbReference type="EMBL" id="PGTZ01000009">
    <property type="protein sequence ID" value="PJI90980.1"/>
    <property type="molecule type" value="Genomic_DNA"/>
</dbReference>
<dbReference type="InterPro" id="IPR029046">
    <property type="entry name" value="LolA/LolB/LppX"/>
</dbReference>
<dbReference type="PROSITE" id="PS51257">
    <property type="entry name" value="PROKAR_LIPOPROTEIN"/>
    <property type="match status" value="1"/>
</dbReference>
<name>A0A2M8WJ70_9MICO</name>
<sequence length="265" mass="27723">MPNVRRTHRVALLAPVVALAAASVLAGCGSSDDDAQAAQPAAGSLTAANFVDRVTAAQQKVESERMVVTATSGGNDISVTTDLVRKGDGYDFAMTLKYPEMDGWDVRYLDSTYYIDMGSLSSDKFLKYDPKDPGALGELGSTFTSLGKQADPTASVSAFQGAVQSLDAQGGPDADGVQEYVLVADTSKVSGVIGDQIKQAGASASLPTTLTYHFWVDGEDRVRKTTTDIGSTTSTVEFSKIGEKVTVEKPSDDDLTTADKLGTAG</sequence>
<dbReference type="OrthoDB" id="3781094at2"/>
<comment type="caution">
    <text evidence="2">The sequence shown here is derived from an EMBL/GenBank/DDBJ whole genome shotgun (WGS) entry which is preliminary data.</text>
</comment>
<dbReference type="AlphaFoldDB" id="A0A2M8WJ70"/>
<dbReference type="Proteomes" id="UP000231586">
    <property type="component" value="Unassembled WGS sequence"/>
</dbReference>
<protein>
    <recommendedName>
        <fullName evidence="4">LppX_LprAFG lipoprotein</fullName>
    </recommendedName>
</protein>
<feature type="chain" id="PRO_5038705043" description="LppX_LprAFG lipoprotein" evidence="1">
    <location>
        <begin position="27"/>
        <end position="265"/>
    </location>
</feature>
<accession>A0A2M8WJ70</accession>
<dbReference type="Gene3D" id="2.50.20.20">
    <property type="match status" value="1"/>
</dbReference>
<keyword evidence="1" id="KW-0732">Signal</keyword>